<dbReference type="GO" id="GO:0030145">
    <property type="term" value="F:manganese ion binding"/>
    <property type="evidence" value="ECO:0007669"/>
    <property type="project" value="InterPro"/>
</dbReference>
<dbReference type="InterPro" id="IPR016195">
    <property type="entry name" value="Pol/histidinol_Pase-like"/>
</dbReference>
<keyword evidence="4" id="KW-0904">Protein phosphatase</keyword>
<dbReference type="GO" id="GO:0004725">
    <property type="term" value="F:protein tyrosine phosphatase activity"/>
    <property type="evidence" value="ECO:0007669"/>
    <property type="project" value="UniProtKB-EC"/>
</dbReference>
<dbReference type="EMBL" id="QZDT01000028">
    <property type="protein sequence ID" value="NBJ94029.1"/>
    <property type="molecule type" value="Genomic_DNA"/>
</dbReference>
<keyword evidence="3" id="KW-0378">Hydrolase</keyword>
<dbReference type="Pfam" id="PF19567">
    <property type="entry name" value="CpsB_CapC"/>
    <property type="match status" value="1"/>
</dbReference>
<accession>A0A9X5GTB6</accession>
<dbReference type="AlphaFoldDB" id="A0A9X5GTB6"/>
<dbReference type="Proteomes" id="UP001154420">
    <property type="component" value="Unassembled WGS sequence"/>
</dbReference>
<dbReference type="PANTHER" id="PTHR39181:SF1">
    <property type="entry name" value="TYROSINE-PROTEIN PHOSPHATASE YWQE"/>
    <property type="match status" value="1"/>
</dbReference>
<evidence type="ECO:0000256" key="4">
    <source>
        <dbReference type="ARBA" id="ARBA00022912"/>
    </source>
</evidence>
<comment type="similarity">
    <text evidence="1">Belongs to the metallo-dependent hydrolases superfamily. CpsB/CapC family.</text>
</comment>
<comment type="catalytic activity">
    <reaction evidence="5">
        <text>O-phospho-L-tyrosyl-[protein] + H2O = L-tyrosyl-[protein] + phosphate</text>
        <dbReference type="Rhea" id="RHEA:10684"/>
        <dbReference type="Rhea" id="RHEA-COMP:10136"/>
        <dbReference type="Rhea" id="RHEA-COMP:20101"/>
        <dbReference type="ChEBI" id="CHEBI:15377"/>
        <dbReference type="ChEBI" id="CHEBI:43474"/>
        <dbReference type="ChEBI" id="CHEBI:46858"/>
        <dbReference type="ChEBI" id="CHEBI:61978"/>
        <dbReference type="EC" id="3.1.3.48"/>
    </reaction>
</comment>
<dbReference type="PIRSF" id="PIRSF016557">
    <property type="entry name" value="Caps_synth_CpsB"/>
    <property type="match status" value="1"/>
</dbReference>
<dbReference type="PANTHER" id="PTHR39181">
    <property type="entry name" value="TYROSINE-PROTEIN PHOSPHATASE YWQE"/>
    <property type="match status" value="1"/>
</dbReference>
<evidence type="ECO:0000256" key="3">
    <source>
        <dbReference type="ARBA" id="ARBA00022801"/>
    </source>
</evidence>
<evidence type="ECO:0000256" key="1">
    <source>
        <dbReference type="ARBA" id="ARBA00005750"/>
    </source>
</evidence>
<dbReference type="SUPFAM" id="SSF89550">
    <property type="entry name" value="PHP domain-like"/>
    <property type="match status" value="1"/>
</dbReference>
<dbReference type="InterPro" id="IPR016667">
    <property type="entry name" value="Caps_polysacc_synth_CpsB/CapC"/>
</dbReference>
<dbReference type="EC" id="3.1.3.48" evidence="2"/>
<name>A0A9X5GTB6_9FIRM</name>
<reference evidence="6" key="1">
    <citation type="submission" date="2018-09" db="EMBL/GenBank/DDBJ databases">
        <title>Murine metabolic-syndrome-specific gut microbial biobank.</title>
        <authorList>
            <person name="Liu C."/>
        </authorList>
    </citation>
    <scope>NUCLEOTIDE SEQUENCE</scope>
    <source>
        <strain evidence="6">D42-62</strain>
    </source>
</reference>
<proteinExistence type="inferred from homology"/>
<evidence type="ECO:0000256" key="5">
    <source>
        <dbReference type="ARBA" id="ARBA00051722"/>
    </source>
</evidence>
<protein>
    <recommendedName>
        <fullName evidence="2">protein-tyrosine-phosphatase</fullName>
        <ecNumber evidence="2">3.1.3.48</ecNumber>
    </recommendedName>
</protein>
<evidence type="ECO:0000256" key="2">
    <source>
        <dbReference type="ARBA" id="ARBA00013064"/>
    </source>
</evidence>
<evidence type="ECO:0000313" key="6">
    <source>
        <dbReference type="EMBL" id="NBJ94029.1"/>
    </source>
</evidence>
<dbReference type="OrthoDB" id="9788539at2"/>
<dbReference type="RefSeq" id="WP_160561068.1">
    <property type="nucleotide sequence ID" value="NZ_QZDT01000028.1"/>
</dbReference>
<dbReference type="Gene3D" id="3.20.20.140">
    <property type="entry name" value="Metal-dependent hydrolases"/>
    <property type="match status" value="1"/>
</dbReference>
<sequence>MKKSLDSYIDIHSHILPQIDDGAESFDTSMEMLRTAWGDGIREIILTPHNKPAHHNAGPEKIELLIKDLQKRTKEEGINMAFHMGNEMYYGSDMTEKLDQGKACTMAGSAYVLIEFGVGDDFDHIRYGLYEALAHGWRPILAHVERYSRMLMKTERVEDLVRMGCYIQVNAGSIMGDFGFGARQLTKKLLAQGLVHFVATDAHDMGKRRPMLSECARYVGKKYGEEYGERLFYGNPMRVIRDVYI</sequence>
<keyword evidence="7" id="KW-1185">Reference proteome</keyword>
<evidence type="ECO:0000313" key="7">
    <source>
        <dbReference type="Proteomes" id="UP001154420"/>
    </source>
</evidence>
<gene>
    <name evidence="6" type="ORF">D5281_15895</name>
</gene>
<organism evidence="6 7">
    <name type="scientific">Parablautia muri</name>
    <dbReference type="NCBI Taxonomy" id="2320879"/>
    <lineage>
        <taxon>Bacteria</taxon>
        <taxon>Bacillati</taxon>
        <taxon>Bacillota</taxon>
        <taxon>Clostridia</taxon>
        <taxon>Lachnospirales</taxon>
        <taxon>Lachnospiraceae</taxon>
        <taxon>Parablautia</taxon>
    </lineage>
</organism>
<comment type="caution">
    <text evidence="6">The sequence shown here is derived from an EMBL/GenBank/DDBJ whole genome shotgun (WGS) entry which is preliminary data.</text>
</comment>